<keyword evidence="6" id="KW-0479">Metal-binding</keyword>
<dbReference type="RefSeq" id="WP_081763737.1">
    <property type="nucleotide sequence ID" value="NZ_AONB01000003.1"/>
</dbReference>
<dbReference type="Proteomes" id="UP000019464">
    <property type="component" value="Unassembled WGS sequence"/>
</dbReference>
<feature type="domain" description="SsuA/THI5-like" evidence="12">
    <location>
        <begin position="56"/>
        <end position="102"/>
    </location>
</feature>
<evidence type="ECO:0000256" key="6">
    <source>
        <dbReference type="ARBA" id="ARBA00022723"/>
    </source>
</evidence>
<comment type="pathway">
    <text evidence="2">Cofactor biosynthesis; thiamine diphosphate biosynthesis.</text>
</comment>
<dbReference type="InterPro" id="IPR015168">
    <property type="entry name" value="SsuA/THI5"/>
</dbReference>
<evidence type="ECO:0000256" key="2">
    <source>
        <dbReference type="ARBA" id="ARBA00004948"/>
    </source>
</evidence>
<dbReference type="AlphaFoldDB" id="W9VP42"/>
<evidence type="ECO:0000256" key="1">
    <source>
        <dbReference type="ARBA" id="ARBA00003469"/>
    </source>
</evidence>
<keyword evidence="14" id="KW-1185">Reference proteome</keyword>
<evidence type="ECO:0000256" key="4">
    <source>
        <dbReference type="ARBA" id="ARBA00011738"/>
    </source>
</evidence>
<keyword evidence="5" id="KW-0808">Transferase</keyword>
<evidence type="ECO:0000256" key="3">
    <source>
        <dbReference type="ARBA" id="ARBA00009406"/>
    </source>
</evidence>
<keyword evidence="7" id="KW-0663">Pyridoxal phosphate</keyword>
<comment type="function">
    <text evidence="1">Responsible for the formation of the pyrimidine heterocycle in the thiamine biosynthesis pathway. Catalyzes the formation of hydroxymethylpyrimidine phosphate (HMP-P) from histidine and pyridoxal phosphate (PLP). The protein uses PLP and the active site histidine to form HMP-P, generating an inactive enzyme. The enzyme can only undergo a single turnover, which suggests it is a suicide enzyme.</text>
</comment>
<evidence type="ECO:0000256" key="9">
    <source>
        <dbReference type="ARBA" id="ARBA00023004"/>
    </source>
</evidence>
<dbReference type="InterPro" id="IPR027939">
    <property type="entry name" value="NMT1/THI5"/>
</dbReference>
<dbReference type="PANTHER" id="PTHR31528">
    <property type="entry name" value="4-AMINO-5-HYDROXYMETHYL-2-METHYLPYRIMIDINE PHOSPHATE SYNTHASE THI11-RELATED"/>
    <property type="match status" value="1"/>
</dbReference>
<comment type="subunit">
    <text evidence="4">Homodimer.</text>
</comment>
<dbReference type="GO" id="GO:0046872">
    <property type="term" value="F:metal ion binding"/>
    <property type="evidence" value="ECO:0007669"/>
    <property type="project" value="UniProtKB-KW"/>
</dbReference>
<accession>W9VP42</accession>
<dbReference type="OrthoDB" id="9815602at2"/>
<evidence type="ECO:0000313" key="13">
    <source>
        <dbReference type="EMBL" id="EXJ12245.1"/>
    </source>
</evidence>
<reference evidence="14" key="1">
    <citation type="submission" date="2012-11" db="EMBL/GenBank/DDBJ databases">
        <authorList>
            <person name="Singh A."/>
            <person name="Pinnaka A.K."/>
            <person name="Vaidya B."/>
        </authorList>
    </citation>
    <scope>NUCLEOTIDE SEQUENCE [LARGE SCALE GENOMIC DNA]</scope>
    <source>
        <strain evidence="14">AK23</strain>
    </source>
</reference>
<dbReference type="GO" id="GO:0016740">
    <property type="term" value="F:transferase activity"/>
    <property type="evidence" value="ECO:0007669"/>
    <property type="project" value="UniProtKB-KW"/>
</dbReference>
<comment type="similarity">
    <text evidence="3">Belongs to the NMT1/THI5 family.</text>
</comment>
<keyword evidence="8" id="KW-0784">Thiamine biosynthesis</keyword>
<keyword evidence="9" id="KW-0408">Iron</keyword>
<evidence type="ECO:0000256" key="8">
    <source>
        <dbReference type="ARBA" id="ARBA00022977"/>
    </source>
</evidence>
<reference evidence="13 14" key="2">
    <citation type="journal article" date="2015" name="Syst. Appl. Microbiol.">
        <title>Nitrincola nitratireducens sp. nov. isolated from a haloalkaline crater lake.</title>
        <authorList>
            <person name="Singh A."/>
            <person name="Vaidya B."/>
            <person name="Tanuku N.R."/>
            <person name="Pinnaka A.K."/>
        </authorList>
    </citation>
    <scope>NUCLEOTIDE SEQUENCE [LARGE SCALE GENOMIC DNA]</scope>
    <source>
        <strain evidence="13 14">AK23</strain>
    </source>
</reference>
<sequence>MTCRLKSSANRSTQQISLGLLVFIFALLIVNSVFAHEQPSIADEEEIIIQLKWKHQFQFAGFYAALKQGYFADEGLNVRLKERNPSINIVDQVIRQEAHYALPILLSFCKRPIISLSYWLLPSCSIQPMPL</sequence>
<evidence type="ECO:0000313" key="14">
    <source>
        <dbReference type="Proteomes" id="UP000019464"/>
    </source>
</evidence>
<name>W9VP42_9GAMM</name>
<proteinExistence type="inferred from homology"/>
<evidence type="ECO:0000256" key="11">
    <source>
        <dbReference type="ARBA" id="ARBA00048179"/>
    </source>
</evidence>
<comment type="caution">
    <text evidence="13">The sequence shown here is derived from an EMBL/GenBank/DDBJ whole genome shotgun (WGS) entry which is preliminary data.</text>
</comment>
<evidence type="ECO:0000256" key="10">
    <source>
        <dbReference type="ARBA" id="ARBA00033171"/>
    </source>
</evidence>
<evidence type="ECO:0000256" key="7">
    <source>
        <dbReference type="ARBA" id="ARBA00022898"/>
    </source>
</evidence>
<protein>
    <recommendedName>
        <fullName evidence="10">Thiamine pyrimidine synthase</fullName>
    </recommendedName>
</protein>
<gene>
    <name evidence="13" type="ORF">D791_01134</name>
</gene>
<dbReference type="Pfam" id="PF09084">
    <property type="entry name" value="NMT1"/>
    <property type="match status" value="1"/>
</dbReference>
<comment type="catalytic activity">
    <reaction evidence="11">
        <text>N(6)-(pyridoxal phosphate)-L-lysyl-[4-amino-5-hydroxymethyl-2-methylpyrimidine phosphate synthase] + L-histidyl-[4-amino-5-hydroxymethyl-2-methylpyrimidine phosphate synthase] + 2 Fe(3+) + 4 H2O = L-lysyl-[4-amino-5-hydroxymethyl-2-methylpyrimidine phosphate synthase] + (2S)-2-amino-5-hydroxy-4-oxopentanoyl-[4-amino-5-hydroxymethyl-2-methylpyrimidine phosphate synthase] + 4-amino-2-methyl-5-(phosphooxymethyl)pyrimidine + 3-oxopropanoate + 2 Fe(2+) + 2 H(+)</text>
        <dbReference type="Rhea" id="RHEA:65756"/>
        <dbReference type="Rhea" id="RHEA-COMP:16892"/>
        <dbReference type="Rhea" id="RHEA-COMP:16893"/>
        <dbReference type="Rhea" id="RHEA-COMP:16894"/>
        <dbReference type="Rhea" id="RHEA-COMP:16895"/>
        <dbReference type="ChEBI" id="CHEBI:15377"/>
        <dbReference type="ChEBI" id="CHEBI:15378"/>
        <dbReference type="ChEBI" id="CHEBI:29033"/>
        <dbReference type="ChEBI" id="CHEBI:29034"/>
        <dbReference type="ChEBI" id="CHEBI:29969"/>
        <dbReference type="ChEBI" id="CHEBI:29979"/>
        <dbReference type="ChEBI" id="CHEBI:33190"/>
        <dbReference type="ChEBI" id="CHEBI:58354"/>
        <dbReference type="ChEBI" id="CHEBI:143915"/>
        <dbReference type="ChEBI" id="CHEBI:157692"/>
    </reaction>
    <physiologicalReaction direction="left-to-right" evidence="11">
        <dbReference type="Rhea" id="RHEA:65757"/>
    </physiologicalReaction>
</comment>
<dbReference type="STRING" id="1229521.D791_01134"/>
<dbReference type="PANTHER" id="PTHR31528:SF1">
    <property type="entry name" value="4-AMINO-5-HYDROXYMETHYL-2-METHYLPYRIMIDINE PHOSPHATE SYNTHASE THI11-RELATED"/>
    <property type="match status" value="1"/>
</dbReference>
<organism evidence="13 14">
    <name type="scientific">Nitrincola nitratireducens</name>
    <dbReference type="NCBI Taxonomy" id="1229521"/>
    <lineage>
        <taxon>Bacteria</taxon>
        <taxon>Pseudomonadati</taxon>
        <taxon>Pseudomonadota</taxon>
        <taxon>Gammaproteobacteria</taxon>
        <taxon>Oceanospirillales</taxon>
        <taxon>Oceanospirillaceae</taxon>
        <taxon>Nitrincola</taxon>
    </lineage>
</organism>
<dbReference type="EMBL" id="AONB01000003">
    <property type="protein sequence ID" value="EXJ12245.1"/>
    <property type="molecule type" value="Genomic_DNA"/>
</dbReference>
<dbReference type="Gene3D" id="3.40.190.10">
    <property type="entry name" value="Periplasmic binding protein-like II"/>
    <property type="match status" value="1"/>
</dbReference>
<evidence type="ECO:0000256" key="5">
    <source>
        <dbReference type="ARBA" id="ARBA00022679"/>
    </source>
</evidence>
<dbReference type="GO" id="GO:0009228">
    <property type="term" value="P:thiamine biosynthetic process"/>
    <property type="evidence" value="ECO:0007669"/>
    <property type="project" value="UniProtKB-KW"/>
</dbReference>
<evidence type="ECO:0000259" key="12">
    <source>
        <dbReference type="Pfam" id="PF09084"/>
    </source>
</evidence>